<sequence>MLRPLNSYASSIWATAAETYRKEQKKTAPRISNIARFIRNKDIQKDIQQTSVKDNHKNLSKTFFEKLGIDDNSAFREIVEYNLNNDKTIRKIINK</sequence>
<proteinExistence type="predicted"/>
<dbReference type="EMBL" id="BGPR01001466">
    <property type="protein sequence ID" value="GBM54598.1"/>
    <property type="molecule type" value="Genomic_DNA"/>
</dbReference>
<organism evidence="1 2">
    <name type="scientific">Araneus ventricosus</name>
    <name type="common">Orbweaver spider</name>
    <name type="synonym">Epeira ventricosa</name>
    <dbReference type="NCBI Taxonomy" id="182803"/>
    <lineage>
        <taxon>Eukaryota</taxon>
        <taxon>Metazoa</taxon>
        <taxon>Ecdysozoa</taxon>
        <taxon>Arthropoda</taxon>
        <taxon>Chelicerata</taxon>
        <taxon>Arachnida</taxon>
        <taxon>Araneae</taxon>
        <taxon>Araneomorphae</taxon>
        <taxon>Entelegynae</taxon>
        <taxon>Araneoidea</taxon>
        <taxon>Araneidae</taxon>
        <taxon>Araneus</taxon>
    </lineage>
</organism>
<evidence type="ECO:0000313" key="1">
    <source>
        <dbReference type="EMBL" id="GBM54598.1"/>
    </source>
</evidence>
<dbReference type="AlphaFoldDB" id="A0A4Y2GPY0"/>
<dbReference type="Proteomes" id="UP000499080">
    <property type="component" value="Unassembled WGS sequence"/>
</dbReference>
<accession>A0A4Y2GPY0</accession>
<name>A0A4Y2GPY0_ARAVE</name>
<comment type="caution">
    <text evidence="1">The sequence shown here is derived from an EMBL/GenBank/DDBJ whole genome shotgun (WGS) entry which is preliminary data.</text>
</comment>
<dbReference type="OrthoDB" id="6587128at2759"/>
<keyword evidence="2" id="KW-1185">Reference proteome</keyword>
<evidence type="ECO:0000313" key="2">
    <source>
        <dbReference type="Proteomes" id="UP000499080"/>
    </source>
</evidence>
<protein>
    <submittedName>
        <fullName evidence="1">Uncharacterized protein</fullName>
    </submittedName>
</protein>
<gene>
    <name evidence="1" type="ORF">AVEN_238598_1</name>
</gene>
<reference evidence="1 2" key="1">
    <citation type="journal article" date="2019" name="Sci. Rep.">
        <title>Orb-weaving spider Araneus ventricosus genome elucidates the spidroin gene catalogue.</title>
        <authorList>
            <person name="Kono N."/>
            <person name="Nakamura H."/>
            <person name="Ohtoshi R."/>
            <person name="Moran D.A.P."/>
            <person name="Shinohara A."/>
            <person name="Yoshida Y."/>
            <person name="Fujiwara M."/>
            <person name="Mori M."/>
            <person name="Tomita M."/>
            <person name="Arakawa K."/>
        </authorList>
    </citation>
    <scope>NUCLEOTIDE SEQUENCE [LARGE SCALE GENOMIC DNA]</scope>
</reference>